<evidence type="ECO:0000313" key="1">
    <source>
        <dbReference type="EMBL" id="KPW95918.1"/>
    </source>
</evidence>
<proteinExistence type="predicted"/>
<evidence type="ECO:0008006" key="3">
    <source>
        <dbReference type="Google" id="ProtNLM"/>
    </source>
</evidence>
<comment type="caution">
    <text evidence="1">The sequence shown here is derived from an EMBL/GenBank/DDBJ whole genome shotgun (WGS) entry which is preliminary data.</text>
</comment>
<dbReference type="EMBL" id="LJQD01000243">
    <property type="protein sequence ID" value="KPW95918.1"/>
    <property type="molecule type" value="Genomic_DNA"/>
</dbReference>
<dbReference type="InterPro" id="IPR009003">
    <property type="entry name" value="Peptidase_S1_PA"/>
</dbReference>
<dbReference type="PATRIC" id="fig|264450.4.peg.1931"/>
<gene>
    <name evidence="1" type="ORF">ALO79_01599</name>
</gene>
<dbReference type="InterPro" id="IPR043504">
    <property type="entry name" value="Peptidase_S1_PA_chymotrypsin"/>
</dbReference>
<reference evidence="1 2" key="1">
    <citation type="submission" date="2015-09" db="EMBL/GenBank/DDBJ databases">
        <title>Genome announcement of multiple Pseudomonas syringae strains.</title>
        <authorList>
            <person name="Thakur S."/>
            <person name="Wang P.W."/>
            <person name="Gong Y."/>
            <person name="Weir B.S."/>
            <person name="Guttman D.S."/>
        </authorList>
    </citation>
    <scope>NUCLEOTIDE SEQUENCE [LARGE SCALE GENOMIC DNA]</scope>
    <source>
        <strain evidence="1 2">ICMP9419</strain>
    </source>
</reference>
<sequence>MYNQIYEAMKRSCGYVTIVLDGETISQGTCFAFTPDGEVITAAHVVTGRMPIQVKDYTDPNAKIFIKFSGRPVLEYLVKFCSLEICVEAFSENVQLDIAVLAPKETQSEVFSFLPASLSPPRLGEMVFLSGFSDDLSLPFNLDKIAKKDFPGMQDFLSAMQSGYIADMMGPMTKRAVVGNHVRIHASNSAQAITADFSLFYMDNGVNSGASGGPIVNEGGEAIGVISQRAVTSASQSSAPGLKVPSGATIGLSLEPIETVRQIIARRASTKL</sequence>
<organism evidence="1 2">
    <name type="scientific">Pseudomonas syringae pv. castaneae</name>
    <dbReference type="NCBI Taxonomy" id="264450"/>
    <lineage>
        <taxon>Bacteria</taxon>
        <taxon>Pseudomonadati</taxon>
        <taxon>Pseudomonadota</taxon>
        <taxon>Gammaproteobacteria</taxon>
        <taxon>Pseudomonadales</taxon>
        <taxon>Pseudomonadaceae</taxon>
        <taxon>Pseudomonas</taxon>
        <taxon>Pseudomonas syringae</taxon>
    </lineage>
</organism>
<dbReference type="Proteomes" id="UP000050381">
    <property type="component" value="Unassembled WGS sequence"/>
</dbReference>
<evidence type="ECO:0000313" key="2">
    <source>
        <dbReference type="Proteomes" id="UP000050381"/>
    </source>
</evidence>
<dbReference type="Pfam" id="PF13365">
    <property type="entry name" value="Trypsin_2"/>
    <property type="match status" value="1"/>
</dbReference>
<dbReference type="SUPFAM" id="SSF50494">
    <property type="entry name" value="Trypsin-like serine proteases"/>
    <property type="match status" value="1"/>
</dbReference>
<name>A0A0N8R5R4_PSESX</name>
<protein>
    <recommendedName>
        <fullName evidence="3">Serine protease</fullName>
    </recommendedName>
</protein>
<dbReference type="Gene3D" id="2.40.10.10">
    <property type="entry name" value="Trypsin-like serine proteases"/>
    <property type="match status" value="2"/>
</dbReference>
<dbReference type="AlphaFoldDB" id="A0A0N8R5R4"/>
<accession>A0A0N8R5R4</accession>
<dbReference type="RefSeq" id="WP_057431894.1">
    <property type="nucleotide sequence ID" value="NZ_LIIH01000201.1"/>
</dbReference>